<evidence type="ECO:0000313" key="4">
    <source>
        <dbReference type="Proteomes" id="UP001172101"/>
    </source>
</evidence>
<dbReference type="RefSeq" id="XP_060298260.1">
    <property type="nucleotide sequence ID" value="XM_060433809.1"/>
</dbReference>
<dbReference type="GeneID" id="85317079"/>
<dbReference type="GO" id="GO:0019171">
    <property type="term" value="F:(3R)-hydroxyacyl-[acyl-carrier-protein] dehydratase activity"/>
    <property type="evidence" value="ECO:0007669"/>
    <property type="project" value="TreeGrafter"/>
</dbReference>
<proteinExistence type="predicted"/>
<feature type="domain" description="MaoC-like" evidence="2">
    <location>
        <begin position="222"/>
        <end position="313"/>
    </location>
</feature>
<reference evidence="3" key="1">
    <citation type="submission" date="2023-06" db="EMBL/GenBank/DDBJ databases">
        <title>Genome-scale phylogeny and comparative genomics of the fungal order Sordariales.</title>
        <authorList>
            <consortium name="Lawrence Berkeley National Laboratory"/>
            <person name="Hensen N."/>
            <person name="Bonometti L."/>
            <person name="Westerberg I."/>
            <person name="Brannstrom I.O."/>
            <person name="Guillou S."/>
            <person name="Cros-Aarteil S."/>
            <person name="Calhoun S."/>
            <person name="Haridas S."/>
            <person name="Kuo A."/>
            <person name="Mondo S."/>
            <person name="Pangilinan J."/>
            <person name="Riley R."/>
            <person name="LaButti K."/>
            <person name="Andreopoulos B."/>
            <person name="Lipzen A."/>
            <person name="Chen C."/>
            <person name="Yanf M."/>
            <person name="Daum C."/>
            <person name="Ng V."/>
            <person name="Clum A."/>
            <person name="Steindorff A."/>
            <person name="Ohm R."/>
            <person name="Martin F."/>
            <person name="Silar P."/>
            <person name="Natvig D."/>
            <person name="Lalanne C."/>
            <person name="Gautier V."/>
            <person name="Ament-velasquez S.L."/>
            <person name="Kruys A."/>
            <person name="Hutchinson M.I."/>
            <person name="Powell A.J."/>
            <person name="Barry K."/>
            <person name="Miller A.N."/>
            <person name="Grigoriev I.V."/>
            <person name="Debuchy R."/>
            <person name="Gladieux P."/>
            <person name="Thoren M.H."/>
            <person name="Johannesson H."/>
        </authorList>
    </citation>
    <scope>NUCLEOTIDE SEQUENCE</scope>
    <source>
        <strain evidence="3">SMH2392-1A</strain>
    </source>
</reference>
<comment type="caution">
    <text evidence="3">The sequence shown here is derived from an EMBL/GenBank/DDBJ whole genome shotgun (WGS) entry which is preliminary data.</text>
</comment>
<dbReference type="InterPro" id="IPR029069">
    <property type="entry name" value="HotDog_dom_sf"/>
</dbReference>
<dbReference type="EMBL" id="JAUIRO010000003">
    <property type="protein sequence ID" value="KAK0722336.1"/>
    <property type="molecule type" value="Genomic_DNA"/>
</dbReference>
<name>A0AA40AUR3_9PEZI</name>
<dbReference type="Gene3D" id="3.10.129.10">
    <property type="entry name" value="Hotdog Thioesterase"/>
    <property type="match status" value="1"/>
</dbReference>
<accession>A0AA40AUR3</accession>
<feature type="region of interest" description="Disordered" evidence="1">
    <location>
        <begin position="343"/>
        <end position="363"/>
    </location>
</feature>
<gene>
    <name evidence="3" type="ORF">B0T26DRAFT_213695</name>
</gene>
<dbReference type="PANTHER" id="PTHR28152:SF1">
    <property type="entry name" value="HYDROXYACYL-THIOESTER DEHYDRATASE TYPE 2, MITOCHONDRIAL"/>
    <property type="match status" value="1"/>
</dbReference>
<dbReference type="Pfam" id="PF01575">
    <property type="entry name" value="MaoC_dehydratas"/>
    <property type="match status" value="1"/>
</dbReference>
<dbReference type="SUPFAM" id="SSF54637">
    <property type="entry name" value="Thioesterase/thiol ester dehydrase-isomerase"/>
    <property type="match status" value="1"/>
</dbReference>
<evidence type="ECO:0000256" key="1">
    <source>
        <dbReference type="SAM" id="MobiDB-lite"/>
    </source>
</evidence>
<feature type="region of interest" description="Disordered" evidence="1">
    <location>
        <begin position="206"/>
        <end position="225"/>
    </location>
</feature>
<evidence type="ECO:0000259" key="2">
    <source>
        <dbReference type="Pfam" id="PF01575"/>
    </source>
</evidence>
<keyword evidence="4" id="KW-1185">Reference proteome</keyword>
<organism evidence="3 4">
    <name type="scientific">Lasiosphaeria miniovina</name>
    <dbReference type="NCBI Taxonomy" id="1954250"/>
    <lineage>
        <taxon>Eukaryota</taxon>
        <taxon>Fungi</taxon>
        <taxon>Dikarya</taxon>
        <taxon>Ascomycota</taxon>
        <taxon>Pezizomycotina</taxon>
        <taxon>Sordariomycetes</taxon>
        <taxon>Sordariomycetidae</taxon>
        <taxon>Sordariales</taxon>
        <taxon>Lasiosphaeriaceae</taxon>
        <taxon>Lasiosphaeria</taxon>
    </lineage>
</organism>
<dbReference type="PANTHER" id="PTHR28152">
    <property type="entry name" value="HYDROXYACYL-THIOESTER DEHYDRATASE TYPE 2, MITOCHONDRIAL"/>
    <property type="match status" value="1"/>
</dbReference>
<dbReference type="Proteomes" id="UP001172101">
    <property type="component" value="Unassembled WGS sequence"/>
</dbReference>
<dbReference type="InterPro" id="IPR002539">
    <property type="entry name" value="MaoC-like_dom"/>
</dbReference>
<dbReference type="AlphaFoldDB" id="A0AA40AUR3"/>
<dbReference type="InterPro" id="IPR052741">
    <property type="entry name" value="Mitochondrial_HTD2"/>
</dbReference>
<protein>
    <submittedName>
        <fullName evidence="3">HotDog domain-containing protein</fullName>
    </submittedName>
</protein>
<sequence length="392" mass="43947">MSAGYLARASERFAERGPKAIFDILSPVPSHLVNMLLDARLGNPRKSRGLYHRLIRTRENLARFPLTQGHHLVYFPFQDPTIYLGPDGTDPTHAPGPPYVRRMWAGGSLSFDDDWAEDMLLDNRAVRCIETVDSVRGSGNGNSNGVADEDSASDKVYVDVRRRYGVAPWGDKAAAATLKSSFRSSITEVRSLVFLKKRVPSSEDLALLSQPPKLNSPRKPQSDKKPDFEMELTVDAQLLFHFSALTYNAHAIHLDPEYARNVEGYRERLVHGPLTLMLLMAALRRVIPWSRFVKSIKYRNIRPLYAGDCIRICVNEKLPPPLNSPIGDRTFTAWIEGPDGQTAVTGRARVRRTPPPRAERPPGWSVQWDTVAMNKGYEAAVANTQPHIGSKW</sequence>
<dbReference type="GO" id="GO:0005739">
    <property type="term" value="C:mitochondrion"/>
    <property type="evidence" value="ECO:0007669"/>
    <property type="project" value="TreeGrafter"/>
</dbReference>
<evidence type="ECO:0000313" key="3">
    <source>
        <dbReference type="EMBL" id="KAK0722336.1"/>
    </source>
</evidence>